<reference evidence="2" key="1">
    <citation type="submission" date="2022-04" db="EMBL/GenBank/DDBJ databases">
        <title>Carnegiea gigantea Genome sequencing and assembly v2.</title>
        <authorList>
            <person name="Copetti D."/>
            <person name="Sanderson M.J."/>
            <person name="Burquez A."/>
            <person name="Wojciechowski M.F."/>
        </authorList>
    </citation>
    <scope>NUCLEOTIDE SEQUENCE</scope>
    <source>
        <strain evidence="2">SGP5-SGP5p</strain>
        <tissue evidence="2">Aerial part</tissue>
    </source>
</reference>
<feature type="compositionally biased region" description="Basic and acidic residues" evidence="1">
    <location>
        <begin position="145"/>
        <end position="160"/>
    </location>
</feature>
<organism evidence="2 3">
    <name type="scientific">Carnegiea gigantea</name>
    <dbReference type="NCBI Taxonomy" id="171969"/>
    <lineage>
        <taxon>Eukaryota</taxon>
        <taxon>Viridiplantae</taxon>
        <taxon>Streptophyta</taxon>
        <taxon>Embryophyta</taxon>
        <taxon>Tracheophyta</taxon>
        <taxon>Spermatophyta</taxon>
        <taxon>Magnoliopsida</taxon>
        <taxon>eudicotyledons</taxon>
        <taxon>Gunneridae</taxon>
        <taxon>Pentapetalae</taxon>
        <taxon>Caryophyllales</taxon>
        <taxon>Cactineae</taxon>
        <taxon>Cactaceae</taxon>
        <taxon>Cactoideae</taxon>
        <taxon>Echinocereeae</taxon>
        <taxon>Carnegiea</taxon>
    </lineage>
</organism>
<protein>
    <submittedName>
        <fullName evidence="2">Uncharacterized protein</fullName>
    </submittedName>
</protein>
<gene>
    <name evidence="2" type="ORF">Cgig2_022093</name>
</gene>
<name>A0A9Q1KSW2_9CARY</name>
<proteinExistence type="predicted"/>
<dbReference type="Proteomes" id="UP001153076">
    <property type="component" value="Unassembled WGS sequence"/>
</dbReference>
<dbReference type="AlphaFoldDB" id="A0A9Q1KSW2"/>
<evidence type="ECO:0000313" key="3">
    <source>
        <dbReference type="Proteomes" id="UP001153076"/>
    </source>
</evidence>
<feature type="region of interest" description="Disordered" evidence="1">
    <location>
        <begin position="145"/>
        <end position="174"/>
    </location>
</feature>
<sequence length="174" mass="19107">MLDFIHFRALLLLHPHCPDKWYRFDDQRSLGSKATPLSQDGNISIYTRKAQSGFSDFFDKWEPFLGKRSKAPPNSVLDGLDLPCTSSIWKSALHGCDGCKKEGYSLQAGSGSQSKLGCLHSVSEAKYLIPLDHLKVVDKNAAAKKSMDKAKNDVRGKRLPDTSPSQCQAAGGSH</sequence>
<comment type="caution">
    <text evidence="2">The sequence shown here is derived from an EMBL/GenBank/DDBJ whole genome shotgun (WGS) entry which is preliminary data.</text>
</comment>
<keyword evidence="3" id="KW-1185">Reference proteome</keyword>
<dbReference type="EMBL" id="JAKOGI010000030">
    <property type="protein sequence ID" value="KAJ8448465.1"/>
    <property type="molecule type" value="Genomic_DNA"/>
</dbReference>
<evidence type="ECO:0000256" key="1">
    <source>
        <dbReference type="SAM" id="MobiDB-lite"/>
    </source>
</evidence>
<evidence type="ECO:0000313" key="2">
    <source>
        <dbReference type="EMBL" id="KAJ8448465.1"/>
    </source>
</evidence>
<accession>A0A9Q1KSW2</accession>